<dbReference type="Pfam" id="PF02687">
    <property type="entry name" value="FtsX"/>
    <property type="match status" value="1"/>
</dbReference>
<dbReference type="InterPro" id="IPR003838">
    <property type="entry name" value="ABC3_permease_C"/>
</dbReference>
<protein>
    <recommendedName>
        <fullName evidence="12">ABC transporter, permease protein</fullName>
    </recommendedName>
</protein>
<dbReference type="PANTHER" id="PTHR30572:SF4">
    <property type="entry name" value="ABC TRANSPORTER PERMEASE YTRF"/>
    <property type="match status" value="1"/>
</dbReference>
<evidence type="ECO:0000256" key="3">
    <source>
        <dbReference type="ARBA" id="ARBA00022692"/>
    </source>
</evidence>
<dbReference type="EMBL" id="LCBF01000015">
    <property type="protein sequence ID" value="KKS07007.1"/>
    <property type="molecule type" value="Genomic_DNA"/>
</dbReference>
<dbReference type="Pfam" id="PF12704">
    <property type="entry name" value="MacB_PCD"/>
    <property type="match status" value="1"/>
</dbReference>
<feature type="transmembrane region" description="Helical" evidence="7">
    <location>
        <begin position="265"/>
        <end position="296"/>
    </location>
</feature>
<proteinExistence type="inferred from homology"/>
<dbReference type="AlphaFoldDB" id="A0A0G0W4Q8"/>
<evidence type="ECO:0000259" key="9">
    <source>
        <dbReference type="Pfam" id="PF12704"/>
    </source>
</evidence>
<evidence type="ECO:0000259" key="8">
    <source>
        <dbReference type="Pfam" id="PF02687"/>
    </source>
</evidence>
<reference evidence="10 11" key="1">
    <citation type="journal article" date="2015" name="Nature">
        <title>rRNA introns, odd ribosomes, and small enigmatic genomes across a large radiation of phyla.</title>
        <authorList>
            <person name="Brown C.T."/>
            <person name="Hug L.A."/>
            <person name="Thomas B.C."/>
            <person name="Sharon I."/>
            <person name="Castelle C.J."/>
            <person name="Singh A."/>
            <person name="Wilkins M.J."/>
            <person name="Williams K.H."/>
            <person name="Banfield J.F."/>
        </authorList>
    </citation>
    <scope>NUCLEOTIDE SEQUENCE [LARGE SCALE GENOMIC DNA]</scope>
</reference>
<dbReference type="PANTHER" id="PTHR30572">
    <property type="entry name" value="MEMBRANE COMPONENT OF TRANSPORTER-RELATED"/>
    <property type="match status" value="1"/>
</dbReference>
<comment type="similarity">
    <text evidence="6">Belongs to the ABC-4 integral membrane protein family.</text>
</comment>
<sequence>MIYVPETIKSALSALALNKIRTFLTMLGVIIGVFSVVSLVAVVQGFQNYITDQFSALGSNLILVTPSVGEGQDPSRAFMGNKLSLKNVDTINLYVGDKISVITPSIRIAKTAEYKTKTYASTVVGGNYQSYSVYGLETDTGSYYTKSDDSKKASVVFISSDVKKELFGDRNPVGEKIKIENTNFEVLGVAKPKGGNFDDRIFMPDTSLKAVFNIEALSSIALKANEGLDVDEVMREVKVALLKDMKIDDFSVVTQKDVLSSIDQILGVLSSALAAVAGISLLVGGIGIMNIMLVSVTERTQEIGLRKALGATSKNIGRQFLAEAIFISLGGGMVGLLLGYLSTLAVASFINATIPWWAVALAMGFSIFVGVVFGTYPALSASKKDPIEALRFE</sequence>
<feature type="transmembrane region" description="Helical" evidence="7">
    <location>
        <begin position="23"/>
        <end position="46"/>
    </location>
</feature>
<organism evidence="10 11">
    <name type="scientific">candidate division WWE3 bacterium GW2011_GWE1_41_27</name>
    <dbReference type="NCBI Taxonomy" id="1619131"/>
    <lineage>
        <taxon>Bacteria</taxon>
        <taxon>Katanobacteria</taxon>
    </lineage>
</organism>
<dbReference type="InterPro" id="IPR025857">
    <property type="entry name" value="MacB_PCD"/>
</dbReference>
<dbReference type="GO" id="GO:0005886">
    <property type="term" value="C:plasma membrane"/>
    <property type="evidence" value="ECO:0007669"/>
    <property type="project" value="UniProtKB-SubCell"/>
</dbReference>
<evidence type="ECO:0000256" key="7">
    <source>
        <dbReference type="SAM" id="Phobius"/>
    </source>
</evidence>
<evidence type="ECO:0000256" key="4">
    <source>
        <dbReference type="ARBA" id="ARBA00022989"/>
    </source>
</evidence>
<feature type="transmembrane region" description="Helical" evidence="7">
    <location>
        <begin position="356"/>
        <end position="379"/>
    </location>
</feature>
<feature type="transmembrane region" description="Helical" evidence="7">
    <location>
        <begin position="324"/>
        <end position="350"/>
    </location>
</feature>
<keyword evidence="4 7" id="KW-1133">Transmembrane helix</keyword>
<dbReference type="PATRIC" id="fig|1619131.3.peg.385"/>
<evidence type="ECO:0000256" key="2">
    <source>
        <dbReference type="ARBA" id="ARBA00022475"/>
    </source>
</evidence>
<evidence type="ECO:0000256" key="1">
    <source>
        <dbReference type="ARBA" id="ARBA00004651"/>
    </source>
</evidence>
<comment type="subcellular location">
    <subcellularLocation>
        <location evidence="1">Cell membrane</location>
        <topology evidence="1">Multi-pass membrane protein</topology>
    </subcellularLocation>
</comment>
<gene>
    <name evidence="10" type="ORF">UU59_C0015G0005</name>
</gene>
<dbReference type="InterPro" id="IPR050250">
    <property type="entry name" value="Macrolide_Exporter_MacB"/>
</dbReference>
<dbReference type="GO" id="GO:0022857">
    <property type="term" value="F:transmembrane transporter activity"/>
    <property type="evidence" value="ECO:0007669"/>
    <property type="project" value="TreeGrafter"/>
</dbReference>
<accession>A0A0G0W4Q8</accession>
<evidence type="ECO:0000313" key="11">
    <source>
        <dbReference type="Proteomes" id="UP000034544"/>
    </source>
</evidence>
<dbReference type="Proteomes" id="UP000034544">
    <property type="component" value="Unassembled WGS sequence"/>
</dbReference>
<evidence type="ECO:0000256" key="5">
    <source>
        <dbReference type="ARBA" id="ARBA00023136"/>
    </source>
</evidence>
<feature type="domain" description="ABC3 transporter permease C-terminal" evidence="8">
    <location>
        <begin position="275"/>
        <end position="386"/>
    </location>
</feature>
<keyword evidence="3 7" id="KW-0812">Transmembrane</keyword>
<keyword evidence="2" id="KW-1003">Cell membrane</keyword>
<evidence type="ECO:0000313" key="10">
    <source>
        <dbReference type="EMBL" id="KKS07007.1"/>
    </source>
</evidence>
<keyword evidence="5 7" id="KW-0472">Membrane</keyword>
<name>A0A0G0W4Q8_UNCKA</name>
<feature type="domain" description="MacB-like periplasmic core" evidence="9">
    <location>
        <begin position="22"/>
        <end position="238"/>
    </location>
</feature>
<evidence type="ECO:0000256" key="6">
    <source>
        <dbReference type="ARBA" id="ARBA00038076"/>
    </source>
</evidence>
<comment type="caution">
    <text evidence="10">The sequence shown here is derived from an EMBL/GenBank/DDBJ whole genome shotgun (WGS) entry which is preliminary data.</text>
</comment>
<evidence type="ECO:0008006" key="12">
    <source>
        <dbReference type="Google" id="ProtNLM"/>
    </source>
</evidence>